<organism evidence="2 3">
    <name type="scientific">Xylanimonas protaetiae</name>
    <dbReference type="NCBI Taxonomy" id="2509457"/>
    <lineage>
        <taxon>Bacteria</taxon>
        <taxon>Bacillati</taxon>
        <taxon>Actinomycetota</taxon>
        <taxon>Actinomycetes</taxon>
        <taxon>Micrococcales</taxon>
        <taxon>Promicromonosporaceae</taxon>
        <taxon>Xylanimonas</taxon>
    </lineage>
</organism>
<dbReference type="InterPro" id="IPR001279">
    <property type="entry name" value="Metallo-B-lactamas"/>
</dbReference>
<dbReference type="Proteomes" id="UP000292118">
    <property type="component" value="Chromosome"/>
</dbReference>
<feature type="domain" description="Metallo-beta-lactamase" evidence="1">
    <location>
        <begin position="32"/>
        <end position="137"/>
    </location>
</feature>
<dbReference type="KEGG" id="xya:ET471_00745"/>
<protein>
    <submittedName>
        <fullName evidence="2">MBL fold metallo-hydrolase</fullName>
    </submittedName>
</protein>
<reference evidence="2 3" key="1">
    <citation type="submission" date="2019-01" db="EMBL/GenBank/DDBJ databases">
        <title>Genome sequencing of strain FW10M-9.</title>
        <authorList>
            <person name="Heo J."/>
            <person name="Kim S.-J."/>
            <person name="Kim J.-S."/>
            <person name="Hong S.-B."/>
            <person name="Kwon S.-W."/>
        </authorList>
    </citation>
    <scope>NUCLEOTIDE SEQUENCE [LARGE SCALE GENOMIC DNA]</scope>
    <source>
        <strain evidence="2 3">FW10M-9</strain>
    </source>
</reference>
<dbReference type="AlphaFoldDB" id="A0A4P6F219"/>
<dbReference type="OrthoDB" id="7177610at2"/>
<keyword evidence="3" id="KW-1185">Reference proteome</keyword>
<gene>
    <name evidence="2" type="ORF">ET471_00745</name>
</gene>
<sequence>MMVWVNSTHTQWAAGQGFFRSGRISTDHVTVNYVYDCGSVGSTARCKAEIRTYTSGDGAPSKVDMVFLSHFDQDHVNRVKDLVAAIPVERFVIPLVSAPERLLALARSLDSREPIDPDGWYASFVVNPRGALTALPNQAGDAEIIEIPPGTTPEFADDDVLAAGDVTEPTGAATTWVPPLVTRPARIEAATRGGRTRPVWLWETYVLADVTDRQRLFVQALAQELCVDAESLAKDIDRTACVRSLVMNESRALRKAYEAVSTDLNFTSLMLYSGPVNAIGTGNSAKSWRTRHGGVDRAEIAAWDVRPGWLGTGDAPLNSAGRLKEFGRVFERHLPNVGTFALPHHGSRWSLDPVLLDMFSPPLPACVVSATTPRYGHPHPETQTAVHDRGFHLVQVTGDPRSRWTSSATSWL</sequence>
<dbReference type="SUPFAM" id="SSF56281">
    <property type="entry name" value="Metallo-hydrolase/oxidoreductase"/>
    <property type="match status" value="1"/>
</dbReference>
<name>A0A4P6F219_9MICO</name>
<dbReference type="InterPro" id="IPR036866">
    <property type="entry name" value="RibonucZ/Hydroxyglut_hydro"/>
</dbReference>
<evidence type="ECO:0000313" key="2">
    <source>
        <dbReference type="EMBL" id="QAY68753.1"/>
    </source>
</evidence>
<dbReference type="Pfam" id="PF00753">
    <property type="entry name" value="Lactamase_B"/>
    <property type="match status" value="1"/>
</dbReference>
<keyword evidence="2" id="KW-0378">Hydrolase</keyword>
<dbReference type="GO" id="GO:0016787">
    <property type="term" value="F:hydrolase activity"/>
    <property type="evidence" value="ECO:0007669"/>
    <property type="project" value="UniProtKB-KW"/>
</dbReference>
<evidence type="ECO:0000259" key="1">
    <source>
        <dbReference type="Pfam" id="PF00753"/>
    </source>
</evidence>
<evidence type="ECO:0000313" key="3">
    <source>
        <dbReference type="Proteomes" id="UP000292118"/>
    </source>
</evidence>
<dbReference type="EMBL" id="CP035493">
    <property type="protein sequence ID" value="QAY68753.1"/>
    <property type="molecule type" value="Genomic_DNA"/>
</dbReference>
<dbReference type="Gene3D" id="3.60.15.10">
    <property type="entry name" value="Ribonuclease Z/Hydroxyacylglutathione hydrolase-like"/>
    <property type="match status" value="2"/>
</dbReference>
<accession>A0A4P6F219</accession>
<proteinExistence type="predicted"/>